<dbReference type="Proteomes" id="UP000181909">
    <property type="component" value="Unassembled WGS sequence"/>
</dbReference>
<dbReference type="SUPFAM" id="SSF56300">
    <property type="entry name" value="Metallo-dependent phosphatases"/>
    <property type="match status" value="1"/>
</dbReference>
<dbReference type="EMBL" id="FPJO01000004">
    <property type="protein sequence ID" value="SFX57204.1"/>
    <property type="molecule type" value="Genomic_DNA"/>
</dbReference>
<evidence type="ECO:0000313" key="5">
    <source>
        <dbReference type="Proteomes" id="UP000181909"/>
    </source>
</evidence>
<sequence>MGPGTVGRTTPPRGRAARGNRTIARPLVLLATVSAMTLGAISPALADPSSDPRPRTPAEILRPVAPPAASNAAGAPRSVVDGDGIETARTSRPIAPGVRLSSYDRLESDKWLRVDNLSVDLAGSGVRADYLSSGKVSERHTVSELAAGHDAGRGRRTVAAINADFFDINQTGAPEGIGIRDGATVQSPAPGINRAVGIGPDSAGRILNLYFEGTLTLPAGQRPLAAYNAANVPAGQVGAYTSAWGTADRALTVDNATPVAEAVVRDGKVVSVSHAPGSGAVPDDTTVLVGREAGAAALDALKPGDPVSLAYRARTDGGAVPRTAVGGRELLVVDGVAQNHDGEGNNTAAPRTAVGFSEDGRTMQILTVDGRQADSGGVTLTELALMMKRAGSYSALNLDGGGSSTLVARVPGSDALQVENSPSDGSERTVPNGLALTAPDGSGRLKGYWVQPRTPAGSAPGVDPVKGGHPDRVFPGLTRRLTATGYDETYGPAQGTPRWHTARGSVGTVDGHGLFTARRSGSTDVRAEHGAARGSTSLTVLDKLARIQPTTQRVGLADAGATGTFGIVGLDAHGTSAPVEPRDIALDYDHTLFDIRDDGQGSFSVASRTGSGAGQIKATVAGTSTVLAVSVGLTEQAVSSFDDAGSWKFSQARADGSLAATPDGHTGTGLKIGYDFTRSTATRAAYAAPPQPVAVPGQPQSFKLWIKGDGQGAWPTLHLKDAAGSDQLLRGPYVTWTGWRQITFAVPPGAAMPLSVSRFYLAETGAAKQYTGEIVIDDLTAQVPPTVDLPEQTEPADPLIDPAAVTGRRDWQFAVMSDAQFVARDPDSAIVAQARRTLREIEAAAPDFLVINGDLVDEGSPADLAFARRILTEELGDSLPWYYVPGNHEVMGGRIDNFITEFGPAQRTFDHKGTRFVTLDTSSLSLRGGGFAQIEQLRAQLDAAAKDRNVDSLMLIEHVPPRDPTVQKGSRLGDRKEAALVEQWLTDFRRTTGKGAAFIGSHVGVFHASHVDGVPYLINGNSGKAPAGPADDGGFTGWSLVGADRVSDGAQAAARQRPWQGGPDWVSVQTRAHVDALTIDAPAVLGTGGRTKVTATVTQGTRNVPVGFPLAADWTGSPNVHIGDRGGARHRDTAVLDPSTGTLTALRPGTITLAVTVNGTTQQTRIRIAAAGSAPAA</sequence>
<dbReference type="InterPro" id="IPR018711">
    <property type="entry name" value="NAGPA"/>
</dbReference>
<dbReference type="PANTHER" id="PTHR40446:SF2">
    <property type="entry name" value="N-ACETYLGLUCOSAMINE-1-PHOSPHODIESTER ALPHA-N-ACETYLGLUCOSAMINIDASE"/>
    <property type="match status" value="1"/>
</dbReference>
<evidence type="ECO:0000256" key="1">
    <source>
        <dbReference type="SAM" id="MobiDB-lite"/>
    </source>
</evidence>
<evidence type="ECO:0000259" key="2">
    <source>
        <dbReference type="Pfam" id="PF00149"/>
    </source>
</evidence>
<dbReference type="Pfam" id="PF00149">
    <property type="entry name" value="Metallophos"/>
    <property type="match status" value="1"/>
</dbReference>
<dbReference type="InterPro" id="IPR029052">
    <property type="entry name" value="Metallo-depent_PP-like"/>
</dbReference>
<proteinExistence type="predicted"/>
<dbReference type="AlphaFoldDB" id="A0A1K1Y7I5"/>
<evidence type="ECO:0000259" key="3">
    <source>
        <dbReference type="Pfam" id="PF09992"/>
    </source>
</evidence>
<name>A0A1K1Y7I5_STRAR</name>
<dbReference type="Gene3D" id="2.60.40.1080">
    <property type="match status" value="1"/>
</dbReference>
<dbReference type="Gene3D" id="3.60.21.10">
    <property type="match status" value="1"/>
</dbReference>
<evidence type="ECO:0000313" key="4">
    <source>
        <dbReference type="EMBL" id="SFX57204.1"/>
    </source>
</evidence>
<feature type="domain" description="Calcineurin-like phosphoesterase" evidence="2">
    <location>
        <begin position="814"/>
        <end position="970"/>
    </location>
</feature>
<feature type="domain" description="Phosphodiester glycosidase" evidence="3">
    <location>
        <begin position="260"/>
        <end position="436"/>
    </location>
</feature>
<feature type="compositionally biased region" description="Low complexity" evidence="1">
    <location>
        <begin position="67"/>
        <end position="76"/>
    </location>
</feature>
<protein>
    <submittedName>
        <fullName evidence="4">Calcineurin-like phosphoesterase</fullName>
    </submittedName>
</protein>
<dbReference type="InterPro" id="IPR004843">
    <property type="entry name" value="Calcineurin-like_PHP"/>
</dbReference>
<feature type="region of interest" description="Disordered" evidence="1">
    <location>
        <begin position="43"/>
        <end position="91"/>
    </location>
</feature>
<dbReference type="Pfam" id="PF09992">
    <property type="entry name" value="NAGPA"/>
    <property type="match status" value="1"/>
</dbReference>
<gene>
    <name evidence="4" type="ORF">SAMN02787144_1004119</name>
</gene>
<dbReference type="GO" id="GO:0016787">
    <property type="term" value="F:hydrolase activity"/>
    <property type="evidence" value="ECO:0007669"/>
    <property type="project" value="InterPro"/>
</dbReference>
<dbReference type="STRING" id="1893.SAMN02787144_1004119"/>
<dbReference type="PANTHER" id="PTHR40446">
    <property type="entry name" value="N-ACETYLGLUCOSAMINE-1-PHOSPHODIESTER ALPHA-N-ACETYLGLUCOSAMINIDASE"/>
    <property type="match status" value="1"/>
</dbReference>
<reference evidence="4 5" key="1">
    <citation type="submission" date="2016-11" db="EMBL/GenBank/DDBJ databases">
        <authorList>
            <person name="Jaros S."/>
            <person name="Januszkiewicz K."/>
            <person name="Wedrychowicz H."/>
        </authorList>
    </citation>
    <scope>NUCLEOTIDE SEQUENCE [LARGE SCALE GENOMIC DNA]</scope>
    <source>
        <strain evidence="4 5">OK807</strain>
    </source>
</reference>
<feature type="region of interest" description="Disordered" evidence="1">
    <location>
        <begin position="1"/>
        <end position="20"/>
    </location>
</feature>
<organism evidence="4 5">
    <name type="scientific">Streptomyces atratus</name>
    <dbReference type="NCBI Taxonomy" id="1893"/>
    <lineage>
        <taxon>Bacteria</taxon>
        <taxon>Bacillati</taxon>
        <taxon>Actinomycetota</taxon>
        <taxon>Actinomycetes</taxon>
        <taxon>Kitasatosporales</taxon>
        <taxon>Streptomycetaceae</taxon>
        <taxon>Streptomyces</taxon>
    </lineage>
</organism>
<accession>A0A1K1Y7I5</accession>